<organism evidence="5 6">
    <name type="scientific">Dendrobium chrysotoxum</name>
    <name type="common">Orchid</name>
    <dbReference type="NCBI Taxonomy" id="161865"/>
    <lineage>
        <taxon>Eukaryota</taxon>
        <taxon>Viridiplantae</taxon>
        <taxon>Streptophyta</taxon>
        <taxon>Embryophyta</taxon>
        <taxon>Tracheophyta</taxon>
        <taxon>Spermatophyta</taxon>
        <taxon>Magnoliopsida</taxon>
        <taxon>Liliopsida</taxon>
        <taxon>Asparagales</taxon>
        <taxon>Orchidaceae</taxon>
        <taxon>Epidendroideae</taxon>
        <taxon>Malaxideae</taxon>
        <taxon>Dendrobiinae</taxon>
        <taxon>Dendrobium</taxon>
    </lineage>
</organism>
<proteinExistence type="predicted"/>
<feature type="domain" description="CBS" evidence="4">
    <location>
        <begin position="314"/>
        <end position="372"/>
    </location>
</feature>
<dbReference type="SMART" id="SM00116">
    <property type="entry name" value="CBS"/>
    <property type="match status" value="4"/>
</dbReference>
<name>A0AAV7GC03_DENCH</name>
<evidence type="ECO:0000256" key="3">
    <source>
        <dbReference type="PROSITE-ProRule" id="PRU00703"/>
    </source>
</evidence>
<accession>A0AAV7GC03</accession>
<dbReference type="PANTHER" id="PTHR13780">
    <property type="entry name" value="AMP-ACTIVATED PROTEIN KINASE, GAMMA REGULATORY SUBUNIT"/>
    <property type="match status" value="1"/>
</dbReference>
<keyword evidence="1" id="KW-0677">Repeat</keyword>
<gene>
    <name evidence="5" type="ORF">IEQ34_017562</name>
</gene>
<dbReference type="Gene3D" id="3.10.580.10">
    <property type="entry name" value="CBS-domain"/>
    <property type="match status" value="2"/>
</dbReference>
<keyword evidence="2 3" id="KW-0129">CBS domain</keyword>
<dbReference type="AlphaFoldDB" id="A0AAV7GC03"/>
<evidence type="ECO:0000256" key="1">
    <source>
        <dbReference type="ARBA" id="ARBA00022737"/>
    </source>
</evidence>
<evidence type="ECO:0000259" key="4">
    <source>
        <dbReference type="PROSITE" id="PS51371"/>
    </source>
</evidence>
<feature type="domain" description="CBS" evidence="4">
    <location>
        <begin position="391"/>
        <end position="452"/>
    </location>
</feature>
<evidence type="ECO:0000256" key="2">
    <source>
        <dbReference type="ARBA" id="ARBA00023122"/>
    </source>
</evidence>
<keyword evidence="6" id="KW-1185">Reference proteome</keyword>
<dbReference type="PANTHER" id="PTHR13780:SF47">
    <property type="entry name" value="SNF1-RELATED PROTEIN KINASE REGULATORY SUBUNIT GAMMA-1-LIKE"/>
    <property type="match status" value="1"/>
</dbReference>
<comment type="caution">
    <text evidence="5">The sequence shown here is derived from an EMBL/GenBank/DDBJ whole genome shotgun (WGS) entry which is preliminary data.</text>
</comment>
<reference evidence="5 6" key="1">
    <citation type="journal article" date="2021" name="Hortic Res">
        <title>Chromosome-scale assembly of the Dendrobium chrysotoxum genome enhances the understanding of orchid evolution.</title>
        <authorList>
            <person name="Zhang Y."/>
            <person name="Zhang G.Q."/>
            <person name="Zhang D."/>
            <person name="Liu X.D."/>
            <person name="Xu X.Y."/>
            <person name="Sun W.H."/>
            <person name="Yu X."/>
            <person name="Zhu X."/>
            <person name="Wang Z.W."/>
            <person name="Zhao X."/>
            <person name="Zhong W.Y."/>
            <person name="Chen H."/>
            <person name="Yin W.L."/>
            <person name="Huang T."/>
            <person name="Niu S.C."/>
            <person name="Liu Z.J."/>
        </authorList>
    </citation>
    <scope>NUCLEOTIDE SEQUENCE [LARGE SCALE GENOMIC DNA]</scope>
    <source>
        <strain evidence="5">Lindl</strain>
    </source>
</reference>
<sequence length="463" mass="49723">MAKDVEGNSGIPTCDAYFDAIQSRKRLPSSLQESLTAAFAQIPVSSFPEVPGGKVIEIQSDATILDAVQILSGNKILAAPVRNAEAVSSTNWKGRYLGIIDYSAVILWVLENAELAAFALSAGSATAAALGTGAVGGLGALAIGATSPVAVAGLTLAASGAALAGGIATEKSVGRDAATAADHMGEQFYKLLSQEEPFKSTTVKSVVEMYRWAPFLPVAVDSYMLTVLLLLSKYRLRNVPVIDVDKFYIKNFITQSAVVRGLKQCKGRDWFDCIAARPLSDLGLPFMSYDEVNIGLYCIKNRSTVPFPLSCGIMRSLVISIQSDDLILEGFKRMKDNRIGGLPVVEDSNRKIVGSLSIQDIRFLLLKPELFSGFRELTVMNFIKAIETTCPNSGTQLPTCAPDTCLGSVIDSLASRSVHRIYVVNGDEVIGVVTLRDVISCFIYEPPGYLEEFFCSGIKEMVA</sequence>
<dbReference type="EMBL" id="JAGFBR010000016">
    <property type="protein sequence ID" value="KAH0453238.1"/>
    <property type="molecule type" value="Genomic_DNA"/>
</dbReference>
<dbReference type="InterPro" id="IPR046342">
    <property type="entry name" value="CBS_dom_sf"/>
</dbReference>
<dbReference type="SUPFAM" id="SSF54631">
    <property type="entry name" value="CBS-domain pair"/>
    <property type="match status" value="2"/>
</dbReference>
<dbReference type="PROSITE" id="PS51371">
    <property type="entry name" value="CBS"/>
    <property type="match status" value="3"/>
</dbReference>
<evidence type="ECO:0000313" key="6">
    <source>
        <dbReference type="Proteomes" id="UP000775213"/>
    </source>
</evidence>
<feature type="domain" description="CBS" evidence="4">
    <location>
        <begin position="49"/>
        <end position="115"/>
    </location>
</feature>
<dbReference type="InterPro" id="IPR000644">
    <property type="entry name" value="CBS_dom"/>
</dbReference>
<evidence type="ECO:0000313" key="5">
    <source>
        <dbReference type="EMBL" id="KAH0453238.1"/>
    </source>
</evidence>
<dbReference type="InterPro" id="IPR050511">
    <property type="entry name" value="AMPK_gamma/SDS23_families"/>
</dbReference>
<dbReference type="Proteomes" id="UP000775213">
    <property type="component" value="Unassembled WGS sequence"/>
</dbReference>
<dbReference type="CDD" id="cd02205">
    <property type="entry name" value="CBS_pair_SF"/>
    <property type="match status" value="1"/>
</dbReference>
<protein>
    <recommendedName>
        <fullName evidence="4">CBS domain-containing protein</fullName>
    </recommendedName>
</protein>
<dbReference type="Pfam" id="PF00571">
    <property type="entry name" value="CBS"/>
    <property type="match status" value="2"/>
</dbReference>